<accession>A0A6J7AIR1</accession>
<comment type="similarity">
    <text evidence="1">Belongs to the NAD(P)-dependent epimerase/dehydratase family.</text>
</comment>
<evidence type="ECO:0000313" key="3">
    <source>
        <dbReference type="EMBL" id="CAB4832861.1"/>
    </source>
</evidence>
<feature type="domain" description="NAD-dependent epimerase/dehydratase" evidence="2">
    <location>
        <begin position="3"/>
        <end position="226"/>
    </location>
</feature>
<dbReference type="PANTHER" id="PTHR43000">
    <property type="entry name" value="DTDP-D-GLUCOSE 4,6-DEHYDRATASE-RELATED"/>
    <property type="match status" value="1"/>
</dbReference>
<name>A0A6J7AIR1_9ZZZZ</name>
<dbReference type="SUPFAM" id="SSF51735">
    <property type="entry name" value="NAD(P)-binding Rossmann-fold domains"/>
    <property type="match status" value="1"/>
</dbReference>
<dbReference type="Gene3D" id="3.90.25.10">
    <property type="entry name" value="UDP-galactose 4-epimerase, domain 1"/>
    <property type="match status" value="1"/>
</dbReference>
<evidence type="ECO:0000259" key="2">
    <source>
        <dbReference type="Pfam" id="PF01370"/>
    </source>
</evidence>
<proteinExistence type="inferred from homology"/>
<organism evidence="3">
    <name type="scientific">freshwater metagenome</name>
    <dbReference type="NCBI Taxonomy" id="449393"/>
    <lineage>
        <taxon>unclassified sequences</taxon>
        <taxon>metagenomes</taxon>
        <taxon>ecological metagenomes</taxon>
    </lineage>
</organism>
<evidence type="ECO:0000256" key="1">
    <source>
        <dbReference type="ARBA" id="ARBA00007637"/>
    </source>
</evidence>
<dbReference type="InterPro" id="IPR036291">
    <property type="entry name" value="NAD(P)-bd_dom_sf"/>
</dbReference>
<dbReference type="Gene3D" id="3.40.50.720">
    <property type="entry name" value="NAD(P)-binding Rossmann-like Domain"/>
    <property type="match status" value="1"/>
</dbReference>
<sequence length="302" mass="32335">MRALVIGASGFVGRHLVAHLREIGDEVVAIDRASGGPDICDAYAITAHVHAARADVVYQLAGQSDVGRSWTDVIGTYRANVEGLVNVLAAARAADVQRVVAVLSADVYGRVAESELPLNEDTPFRPISPYAASKAAADLVCLQAFLGYGLHVIRARPFTHIGPGQGPGFVASAIASRVAAAERDGGDTVAVGTLTTRRDFTDVRDVVRAYRLLAEHGAPGEAYNICSGTEVSVQFVADTLTGLARRPLRLEQDPALSRPADVPILRGDPARIHELTGWKAEIPIISTLTDLLDDWRERINRY</sequence>
<dbReference type="AlphaFoldDB" id="A0A6J7AIR1"/>
<dbReference type="Pfam" id="PF01370">
    <property type="entry name" value="Epimerase"/>
    <property type="match status" value="1"/>
</dbReference>
<dbReference type="InterPro" id="IPR001509">
    <property type="entry name" value="Epimerase_deHydtase"/>
</dbReference>
<protein>
    <submittedName>
        <fullName evidence="3">Unannotated protein</fullName>
    </submittedName>
</protein>
<gene>
    <name evidence="3" type="ORF">UFOPK3139_01718</name>
</gene>
<dbReference type="EMBL" id="CAFABA010000070">
    <property type="protein sequence ID" value="CAB4832861.1"/>
    <property type="molecule type" value="Genomic_DNA"/>
</dbReference>
<reference evidence="3" key="1">
    <citation type="submission" date="2020-05" db="EMBL/GenBank/DDBJ databases">
        <authorList>
            <person name="Chiriac C."/>
            <person name="Salcher M."/>
            <person name="Ghai R."/>
            <person name="Kavagutti S V."/>
        </authorList>
    </citation>
    <scope>NUCLEOTIDE SEQUENCE</scope>
</reference>